<keyword evidence="1" id="KW-0812">Transmembrane</keyword>
<keyword evidence="1" id="KW-0472">Membrane</keyword>
<gene>
    <name evidence="2" type="ORF">PUW80_13360</name>
</gene>
<feature type="transmembrane region" description="Helical" evidence="1">
    <location>
        <begin position="12"/>
        <end position="33"/>
    </location>
</feature>
<keyword evidence="1" id="KW-1133">Transmembrane helix</keyword>
<keyword evidence="3" id="KW-1185">Reference proteome</keyword>
<dbReference type="EMBL" id="JAQZCI010000004">
    <property type="protein sequence ID" value="MDD7963339.1"/>
    <property type="molecule type" value="Genomic_DNA"/>
</dbReference>
<dbReference type="Proteomes" id="UP001218170">
    <property type="component" value="Unassembled WGS sequence"/>
</dbReference>
<evidence type="ECO:0000256" key="1">
    <source>
        <dbReference type="SAM" id="Phobius"/>
    </source>
</evidence>
<comment type="caution">
    <text evidence="2">The sequence shown here is derived from an EMBL/GenBank/DDBJ whole genome shotgun (WGS) entry which is preliminary data.</text>
</comment>
<evidence type="ECO:0000313" key="2">
    <source>
        <dbReference type="EMBL" id="MDD7963339.1"/>
    </source>
</evidence>
<evidence type="ECO:0000313" key="3">
    <source>
        <dbReference type="Proteomes" id="UP001218170"/>
    </source>
</evidence>
<organism evidence="2 3">
    <name type="scientific">Microbacterium thalli</name>
    <dbReference type="NCBI Taxonomy" id="3027921"/>
    <lineage>
        <taxon>Bacteria</taxon>
        <taxon>Bacillati</taxon>
        <taxon>Actinomycetota</taxon>
        <taxon>Actinomycetes</taxon>
        <taxon>Micrococcales</taxon>
        <taxon>Microbacteriaceae</taxon>
        <taxon>Microbacterium</taxon>
    </lineage>
</organism>
<dbReference type="RefSeq" id="WP_274264917.1">
    <property type="nucleotide sequence ID" value="NZ_JAQZCI010000004.1"/>
</dbReference>
<proteinExistence type="predicted"/>
<sequence>MNGLNPDEIPLWFAIPAGLVLWGTWIAICIGDARERPRRMSQQ</sequence>
<name>A0ABT5SKJ2_9MICO</name>
<reference evidence="2 3" key="1">
    <citation type="submission" date="2023-02" db="EMBL/GenBank/DDBJ databases">
        <title>Study of novel species of the Microbacterium genus.</title>
        <authorList>
            <person name="Arroyo-Herrera I."/>
            <person name="Roman-Ponce B."/>
            <person name="Vasquez-Murrieta M.S."/>
        </authorList>
    </citation>
    <scope>NUCLEOTIDE SEQUENCE [LARGE SCALE GENOMIC DNA]</scope>
    <source>
        <strain evidence="2 3">NE1TT3</strain>
    </source>
</reference>
<accession>A0ABT5SKJ2</accession>
<protein>
    <submittedName>
        <fullName evidence="2">Uncharacterized protein</fullName>
    </submittedName>
</protein>